<proteinExistence type="inferred from homology"/>
<evidence type="ECO:0000256" key="4">
    <source>
        <dbReference type="ARBA" id="ARBA00022475"/>
    </source>
</evidence>
<gene>
    <name evidence="9" type="ORF">SAMN02745194_04875</name>
</gene>
<dbReference type="Proteomes" id="UP000184387">
    <property type="component" value="Unassembled WGS sequence"/>
</dbReference>
<keyword evidence="6 9" id="KW-0067">ATP-binding</keyword>
<name>A0A1M6SAF2_9PROT</name>
<comment type="similarity">
    <text evidence="2">Belongs to the ABC transporter superfamily.</text>
</comment>
<organism evidence="9 10">
    <name type="scientific">Muricoccus roseus</name>
    <dbReference type="NCBI Taxonomy" id="198092"/>
    <lineage>
        <taxon>Bacteria</taxon>
        <taxon>Pseudomonadati</taxon>
        <taxon>Pseudomonadota</taxon>
        <taxon>Alphaproteobacteria</taxon>
        <taxon>Acetobacterales</taxon>
        <taxon>Roseomonadaceae</taxon>
        <taxon>Muricoccus</taxon>
    </lineage>
</organism>
<dbReference type="OrthoDB" id="9802264at2"/>
<dbReference type="Pfam" id="PF00005">
    <property type="entry name" value="ABC_tran"/>
    <property type="match status" value="2"/>
</dbReference>
<dbReference type="InterPro" id="IPR003439">
    <property type="entry name" value="ABC_transporter-like_ATP-bd"/>
</dbReference>
<evidence type="ECO:0000256" key="1">
    <source>
        <dbReference type="ARBA" id="ARBA00004417"/>
    </source>
</evidence>
<dbReference type="EMBL" id="FQZF01000052">
    <property type="protein sequence ID" value="SHK41744.1"/>
    <property type="molecule type" value="Genomic_DNA"/>
</dbReference>
<dbReference type="Gene3D" id="3.40.50.300">
    <property type="entry name" value="P-loop containing nucleotide triphosphate hydrolases"/>
    <property type="match status" value="2"/>
</dbReference>
<evidence type="ECO:0000256" key="2">
    <source>
        <dbReference type="ARBA" id="ARBA00005417"/>
    </source>
</evidence>
<keyword evidence="10" id="KW-1185">Reference proteome</keyword>
<dbReference type="NCBIfam" id="NF008453">
    <property type="entry name" value="PRK11308.1"/>
    <property type="match status" value="2"/>
</dbReference>
<dbReference type="GO" id="GO:0016887">
    <property type="term" value="F:ATP hydrolysis activity"/>
    <property type="evidence" value="ECO:0007669"/>
    <property type="project" value="InterPro"/>
</dbReference>
<feature type="domain" description="ABC transporter" evidence="8">
    <location>
        <begin position="5"/>
        <end position="255"/>
    </location>
</feature>
<dbReference type="PROSITE" id="PS50893">
    <property type="entry name" value="ABC_TRANSPORTER_2"/>
    <property type="match status" value="2"/>
</dbReference>
<reference evidence="9 10" key="1">
    <citation type="submission" date="2016-11" db="EMBL/GenBank/DDBJ databases">
        <authorList>
            <person name="Jaros S."/>
            <person name="Januszkiewicz K."/>
            <person name="Wedrychowicz H."/>
        </authorList>
    </citation>
    <scope>NUCLEOTIDE SEQUENCE [LARGE SCALE GENOMIC DNA]</scope>
    <source>
        <strain evidence="9 10">DSM 14916</strain>
    </source>
</reference>
<evidence type="ECO:0000256" key="6">
    <source>
        <dbReference type="ARBA" id="ARBA00022840"/>
    </source>
</evidence>
<dbReference type="GO" id="GO:0055085">
    <property type="term" value="P:transmembrane transport"/>
    <property type="evidence" value="ECO:0007669"/>
    <property type="project" value="UniProtKB-ARBA"/>
</dbReference>
<dbReference type="SMART" id="SM00382">
    <property type="entry name" value="AAA"/>
    <property type="match status" value="2"/>
</dbReference>
<dbReference type="SUPFAM" id="SSF52540">
    <property type="entry name" value="P-loop containing nucleoside triphosphate hydrolases"/>
    <property type="match status" value="2"/>
</dbReference>
<dbReference type="GO" id="GO:0015833">
    <property type="term" value="P:peptide transport"/>
    <property type="evidence" value="ECO:0007669"/>
    <property type="project" value="InterPro"/>
</dbReference>
<dbReference type="FunFam" id="3.40.50.300:FF:000016">
    <property type="entry name" value="Oligopeptide ABC transporter ATP-binding component"/>
    <property type="match status" value="1"/>
</dbReference>
<keyword evidence="3" id="KW-0813">Transport</keyword>
<evidence type="ECO:0000256" key="7">
    <source>
        <dbReference type="ARBA" id="ARBA00023136"/>
    </source>
</evidence>
<dbReference type="GO" id="GO:0005524">
    <property type="term" value="F:ATP binding"/>
    <property type="evidence" value="ECO:0007669"/>
    <property type="project" value="UniProtKB-KW"/>
</dbReference>
<dbReference type="NCBIfam" id="NF007739">
    <property type="entry name" value="PRK10419.1"/>
    <property type="match status" value="2"/>
</dbReference>
<dbReference type="PANTHER" id="PTHR43297:SF2">
    <property type="entry name" value="DIPEPTIDE TRANSPORT ATP-BINDING PROTEIN DPPD"/>
    <property type="match status" value="1"/>
</dbReference>
<dbReference type="InterPro" id="IPR013563">
    <property type="entry name" value="Oligopep_ABC_C"/>
</dbReference>
<dbReference type="InterPro" id="IPR027417">
    <property type="entry name" value="P-loop_NTPase"/>
</dbReference>
<keyword evidence="4" id="KW-1003">Cell membrane</keyword>
<dbReference type="AlphaFoldDB" id="A0A1M6SAF2"/>
<dbReference type="InterPro" id="IPR017871">
    <property type="entry name" value="ABC_transporter-like_CS"/>
</dbReference>
<dbReference type="InterPro" id="IPR003593">
    <property type="entry name" value="AAA+_ATPase"/>
</dbReference>
<dbReference type="STRING" id="198092.SAMN02745194_04875"/>
<keyword evidence="7" id="KW-0472">Membrane</keyword>
<dbReference type="Pfam" id="PF08352">
    <property type="entry name" value="oligo_HPY"/>
    <property type="match status" value="2"/>
</dbReference>
<dbReference type="RefSeq" id="WP_073140206.1">
    <property type="nucleotide sequence ID" value="NZ_FQZF01000052.1"/>
</dbReference>
<evidence type="ECO:0000313" key="9">
    <source>
        <dbReference type="EMBL" id="SHK41744.1"/>
    </source>
</evidence>
<comment type="subcellular location">
    <subcellularLocation>
        <location evidence="1">Cell inner membrane</location>
        <topology evidence="1">Peripheral membrane protein</topology>
    </subcellularLocation>
</comment>
<sequence length="668" mass="71035">MTALLEIDDLAIAYGTTRGPMHAVEGFSARLERGRTLGIVGESGSGKSTVALALMGLLPAGARVTAGSVRLEGEELTTMAPEQRRLTRGRRIGMVFQDPFLSLNPGLTVGAQVSEPLTVHRGLDAASAMAEAARLLDSVGIGRAAEVAASYPHQLSGGMRQRAMIATALACDPELLVLDEPTTALDVTIEAQILDLLLGLQKDRGVAMVFISHNLGVIQRVAHEVVVLYAGRVIEQGSADAILSAPQHPYTAGLLGSLPTLDHRGHRLTPIPGGLPDPFQPMQGCNFAPRCRYREEACVAERQVMRPLAPDQLVRCRRAPLEDPAPAAPEPARARWAAADGAGPVVEIREVSKTFSRGGWAAGLFGRASAPGMRALDGVSLRIGPGEIVGLVGESGSGKSTLGRCVIRLVQPDAGEIAVQGRDVLRASGGALRRTLLATQMIFQNPSSSLNPRHTVAQAIGRPVRLSGWKETPVAARVAQLLELVRLPAAYADRYPHQLSGGERQRVGIARALATRPSVLLCDEAVSALDVSVQASIVNLLADLRDELGVAILFISHDLSVVAHLADRVAVLYRGRLVEEGPTEDILRAPNHPYTEALLSAAPLLRTGARIRLRGEIDTGAPIPGCCFTGRCHRRIDERCDTVPPPLRHAATDHGILCHIPVEELAAR</sequence>
<evidence type="ECO:0000313" key="10">
    <source>
        <dbReference type="Proteomes" id="UP000184387"/>
    </source>
</evidence>
<feature type="domain" description="ABC transporter" evidence="8">
    <location>
        <begin position="346"/>
        <end position="599"/>
    </location>
</feature>
<dbReference type="NCBIfam" id="TIGR01727">
    <property type="entry name" value="oligo_HPY"/>
    <property type="match status" value="2"/>
</dbReference>
<dbReference type="PANTHER" id="PTHR43297">
    <property type="entry name" value="OLIGOPEPTIDE TRANSPORT ATP-BINDING PROTEIN APPD"/>
    <property type="match status" value="1"/>
</dbReference>
<dbReference type="PROSITE" id="PS00211">
    <property type="entry name" value="ABC_TRANSPORTER_1"/>
    <property type="match status" value="2"/>
</dbReference>
<protein>
    <submittedName>
        <fullName evidence="9">Peptide/nickel transport system ATP-binding protein</fullName>
    </submittedName>
</protein>
<evidence type="ECO:0000256" key="5">
    <source>
        <dbReference type="ARBA" id="ARBA00022741"/>
    </source>
</evidence>
<accession>A0A1M6SAF2</accession>
<keyword evidence="5" id="KW-0547">Nucleotide-binding</keyword>
<dbReference type="InterPro" id="IPR050388">
    <property type="entry name" value="ABC_Ni/Peptide_Import"/>
</dbReference>
<dbReference type="CDD" id="cd03257">
    <property type="entry name" value="ABC_NikE_OppD_transporters"/>
    <property type="match status" value="2"/>
</dbReference>
<dbReference type="GO" id="GO:0005886">
    <property type="term" value="C:plasma membrane"/>
    <property type="evidence" value="ECO:0007669"/>
    <property type="project" value="UniProtKB-SubCell"/>
</dbReference>
<evidence type="ECO:0000256" key="3">
    <source>
        <dbReference type="ARBA" id="ARBA00022448"/>
    </source>
</evidence>
<evidence type="ECO:0000259" key="8">
    <source>
        <dbReference type="PROSITE" id="PS50893"/>
    </source>
</evidence>